<evidence type="ECO:0000313" key="2">
    <source>
        <dbReference type="Proteomes" id="UP000480410"/>
    </source>
</evidence>
<proteinExistence type="predicted"/>
<dbReference type="EMBL" id="JAAHBV010000015">
    <property type="protein sequence ID" value="NER58934.1"/>
    <property type="molecule type" value="Genomic_DNA"/>
</dbReference>
<dbReference type="Proteomes" id="UP000480410">
    <property type="component" value="Unassembled WGS sequence"/>
</dbReference>
<protein>
    <submittedName>
        <fullName evidence="1">Uncharacterized protein</fullName>
    </submittedName>
</protein>
<organism evidence="1 2">
    <name type="scientific">Pseudomonas brassicae</name>
    <dbReference type="NCBI Taxonomy" id="2708063"/>
    <lineage>
        <taxon>Bacteria</taxon>
        <taxon>Pseudomonadati</taxon>
        <taxon>Pseudomonadota</taxon>
        <taxon>Gammaproteobacteria</taxon>
        <taxon>Pseudomonadales</taxon>
        <taxon>Pseudomonadaceae</taxon>
        <taxon>Pseudomonas</taxon>
    </lineage>
</organism>
<dbReference type="AlphaFoldDB" id="A0A6M0CT86"/>
<name>A0A6M0CT86_9PSED</name>
<gene>
    <name evidence="1" type="ORF">G3435_00980</name>
</gene>
<sequence>MHEITRIFRPSGHPFAPCANGYGPHLSATSPLSTLFHVLSIPPGKLLLAQMRKRPVPPPAP</sequence>
<accession>A0A6M0CT86</accession>
<reference evidence="1 2" key="1">
    <citation type="submission" date="2020-02" db="EMBL/GenBank/DDBJ databases">
        <title>Broccoli isolated Pseudomonas sp.</title>
        <authorList>
            <person name="Fujikawa T."/>
            <person name="Sawada H."/>
        </authorList>
    </citation>
    <scope>NUCLEOTIDE SEQUENCE [LARGE SCALE GENOMIC DNA]</scope>
    <source>
        <strain evidence="1 2">MAFF212428</strain>
    </source>
</reference>
<comment type="caution">
    <text evidence="1">The sequence shown here is derived from an EMBL/GenBank/DDBJ whole genome shotgun (WGS) entry which is preliminary data.</text>
</comment>
<evidence type="ECO:0000313" key="1">
    <source>
        <dbReference type="EMBL" id="NER58934.1"/>
    </source>
</evidence>